<dbReference type="PANTHER" id="PTHR38459">
    <property type="entry name" value="PROPHAGE BACTOPRENOL-LINKED GLUCOSE TRANSLOCASE HOMOLOG"/>
    <property type="match status" value="1"/>
</dbReference>
<dbReference type="Pfam" id="PF04138">
    <property type="entry name" value="GtrA_DPMS_TM"/>
    <property type="match status" value="1"/>
</dbReference>
<dbReference type="OrthoDB" id="8264912at2"/>
<evidence type="ECO:0000256" key="2">
    <source>
        <dbReference type="ARBA" id="ARBA00009399"/>
    </source>
</evidence>
<dbReference type="GO" id="GO:0000271">
    <property type="term" value="P:polysaccharide biosynthetic process"/>
    <property type="evidence" value="ECO:0007669"/>
    <property type="project" value="InterPro"/>
</dbReference>
<evidence type="ECO:0000313" key="8">
    <source>
        <dbReference type="EMBL" id="RDV05820.1"/>
    </source>
</evidence>
<protein>
    <submittedName>
        <fullName evidence="8">GtrA family protein</fullName>
    </submittedName>
</protein>
<gene>
    <name evidence="8" type="ORF">DXH78_10215</name>
</gene>
<comment type="caution">
    <text evidence="8">The sequence shown here is derived from an EMBL/GenBank/DDBJ whole genome shotgun (WGS) entry which is preliminary data.</text>
</comment>
<feature type="domain" description="GtrA/DPMS transmembrane" evidence="7">
    <location>
        <begin position="24"/>
        <end position="138"/>
    </location>
</feature>
<evidence type="ECO:0000256" key="5">
    <source>
        <dbReference type="ARBA" id="ARBA00023136"/>
    </source>
</evidence>
<dbReference type="InterPro" id="IPR007267">
    <property type="entry name" value="GtrA_DPMS_TM"/>
</dbReference>
<feature type="transmembrane region" description="Helical" evidence="6">
    <location>
        <begin position="87"/>
        <end position="113"/>
    </location>
</feature>
<dbReference type="EMBL" id="QRGO01000001">
    <property type="protein sequence ID" value="RDV05820.1"/>
    <property type="molecule type" value="Genomic_DNA"/>
</dbReference>
<dbReference type="AlphaFoldDB" id="A0A371BE30"/>
<evidence type="ECO:0000256" key="6">
    <source>
        <dbReference type="SAM" id="Phobius"/>
    </source>
</evidence>
<accession>A0A371BE30</accession>
<dbReference type="InterPro" id="IPR051401">
    <property type="entry name" value="GtrA_CellWall_Glycosyl"/>
</dbReference>
<feature type="transmembrane region" description="Helical" evidence="6">
    <location>
        <begin position="119"/>
        <end position="138"/>
    </location>
</feature>
<reference evidence="9" key="1">
    <citation type="submission" date="2018-08" db="EMBL/GenBank/DDBJ databases">
        <authorList>
            <person name="Kim S.-J."/>
            <person name="Jung G.-Y."/>
        </authorList>
    </citation>
    <scope>NUCLEOTIDE SEQUENCE [LARGE SCALE GENOMIC DNA]</scope>
    <source>
        <strain evidence="9">GY_H</strain>
    </source>
</reference>
<feature type="transmembrane region" description="Helical" evidence="6">
    <location>
        <begin position="21"/>
        <end position="43"/>
    </location>
</feature>
<keyword evidence="9" id="KW-1185">Reference proteome</keyword>
<evidence type="ECO:0000259" key="7">
    <source>
        <dbReference type="Pfam" id="PF04138"/>
    </source>
</evidence>
<evidence type="ECO:0000256" key="1">
    <source>
        <dbReference type="ARBA" id="ARBA00004141"/>
    </source>
</evidence>
<comment type="similarity">
    <text evidence="2">Belongs to the GtrA family.</text>
</comment>
<dbReference type="Proteomes" id="UP000263993">
    <property type="component" value="Unassembled WGS sequence"/>
</dbReference>
<keyword evidence="5 6" id="KW-0472">Membrane</keyword>
<organism evidence="8 9">
    <name type="scientific">Undibacter mobilis</name>
    <dbReference type="NCBI Taxonomy" id="2292256"/>
    <lineage>
        <taxon>Bacteria</taxon>
        <taxon>Pseudomonadati</taxon>
        <taxon>Pseudomonadota</taxon>
        <taxon>Alphaproteobacteria</taxon>
        <taxon>Hyphomicrobiales</taxon>
        <taxon>Nitrobacteraceae</taxon>
        <taxon>Undibacter</taxon>
    </lineage>
</organism>
<evidence type="ECO:0000313" key="9">
    <source>
        <dbReference type="Proteomes" id="UP000263993"/>
    </source>
</evidence>
<name>A0A371BE30_9BRAD</name>
<proteinExistence type="inferred from homology"/>
<keyword evidence="4 6" id="KW-1133">Transmembrane helix</keyword>
<keyword evidence="3 6" id="KW-0812">Transmembrane</keyword>
<feature type="transmembrane region" description="Helical" evidence="6">
    <location>
        <begin position="55"/>
        <end position="75"/>
    </location>
</feature>
<dbReference type="GO" id="GO:0005886">
    <property type="term" value="C:plasma membrane"/>
    <property type="evidence" value="ECO:0007669"/>
    <property type="project" value="TreeGrafter"/>
</dbReference>
<dbReference type="PANTHER" id="PTHR38459:SF1">
    <property type="entry name" value="PROPHAGE BACTOPRENOL-LINKED GLUCOSE TRANSLOCASE HOMOLOG"/>
    <property type="match status" value="1"/>
</dbReference>
<comment type="subcellular location">
    <subcellularLocation>
        <location evidence="1">Membrane</location>
        <topology evidence="1">Multi-pass membrane protein</topology>
    </subcellularLocation>
</comment>
<sequence length="146" mass="16074">MQNLVHRLKVAWAERAIALKALSFAMIGVVNTAIDFSIFWTANQLLGWRLVPANVIAWVTAVSFSYAMNSFITFGPESGRVLRWRDYATFVASGVAGMVASTATLVALSYVLPVVAAKLISILVSFVVNFSLSHFVVFKSREQQRS</sequence>
<evidence type="ECO:0000256" key="4">
    <source>
        <dbReference type="ARBA" id="ARBA00022989"/>
    </source>
</evidence>
<evidence type="ECO:0000256" key="3">
    <source>
        <dbReference type="ARBA" id="ARBA00022692"/>
    </source>
</evidence>